<dbReference type="EMBL" id="JAJSOW010000108">
    <property type="protein sequence ID" value="KAI9153495.1"/>
    <property type="molecule type" value="Genomic_DNA"/>
</dbReference>
<protein>
    <submittedName>
        <fullName evidence="1">Uncharacterized protein</fullName>
    </submittedName>
</protein>
<name>A0AAD5I5V4_ACENE</name>
<gene>
    <name evidence="1" type="ORF">LWI28_012271</name>
</gene>
<sequence length="120" mass="13588">MTFLNYSIQTIPFETLSRLILWICVTASDDTQLQQMHSWVHSRCFFLLIVEIDMVESIANQDTCIISSSEAVAESACRKAKIDPIREIVCFCNCWDVTLSIKESPKMNIAGVRGAELAWP</sequence>
<keyword evidence="2" id="KW-1185">Reference proteome</keyword>
<reference evidence="1" key="1">
    <citation type="journal article" date="2022" name="Plant J.">
        <title>Strategies of tolerance reflected in two North American maple genomes.</title>
        <authorList>
            <person name="McEvoy S.L."/>
            <person name="Sezen U.U."/>
            <person name="Trouern-Trend A."/>
            <person name="McMahon S.M."/>
            <person name="Schaberg P.G."/>
            <person name="Yang J."/>
            <person name="Wegrzyn J.L."/>
            <person name="Swenson N.G."/>
        </authorList>
    </citation>
    <scope>NUCLEOTIDE SEQUENCE</scope>
    <source>
        <strain evidence="1">91603</strain>
    </source>
</reference>
<comment type="caution">
    <text evidence="1">The sequence shown here is derived from an EMBL/GenBank/DDBJ whole genome shotgun (WGS) entry which is preliminary data.</text>
</comment>
<proteinExistence type="predicted"/>
<dbReference type="AlphaFoldDB" id="A0AAD5I5V4"/>
<evidence type="ECO:0000313" key="2">
    <source>
        <dbReference type="Proteomes" id="UP001064489"/>
    </source>
</evidence>
<evidence type="ECO:0000313" key="1">
    <source>
        <dbReference type="EMBL" id="KAI9153495.1"/>
    </source>
</evidence>
<reference evidence="1" key="2">
    <citation type="submission" date="2023-02" db="EMBL/GenBank/DDBJ databases">
        <authorList>
            <person name="Swenson N.G."/>
            <person name="Wegrzyn J.L."/>
            <person name="Mcevoy S.L."/>
        </authorList>
    </citation>
    <scope>NUCLEOTIDE SEQUENCE</scope>
    <source>
        <strain evidence="1">91603</strain>
        <tissue evidence="1">Leaf</tissue>
    </source>
</reference>
<dbReference type="Proteomes" id="UP001064489">
    <property type="component" value="Chromosome 11"/>
</dbReference>
<organism evidence="1 2">
    <name type="scientific">Acer negundo</name>
    <name type="common">Box elder</name>
    <dbReference type="NCBI Taxonomy" id="4023"/>
    <lineage>
        <taxon>Eukaryota</taxon>
        <taxon>Viridiplantae</taxon>
        <taxon>Streptophyta</taxon>
        <taxon>Embryophyta</taxon>
        <taxon>Tracheophyta</taxon>
        <taxon>Spermatophyta</taxon>
        <taxon>Magnoliopsida</taxon>
        <taxon>eudicotyledons</taxon>
        <taxon>Gunneridae</taxon>
        <taxon>Pentapetalae</taxon>
        <taxon>rosids</taxon>
        <taxon>malvids</taxon>
        <taxon>Sapindales</taxon>
        <taxon>Sapindaceae</taxon>
        <taxon>Hippocastanoideae</taxon>
        <taxon>Acereae</taxon>
        <taxon>Acer</taxon>
    </lineage>
</organism>
<accession>A0AAD5I5V4</accession>